<keyword evidence="4" id="KW-0732">Signal</keyword>
<keyword evidence="6" id="KW-1015">Disulfide bond</keyword>
<dbReference type="OrthoDB" id="2268901at2759"/>
<dbReference type="PANTHER" id="PTHR31736:SF19">
    <property type="entry name" value="PECTIN LYASE SUPERFAMILY PROTEIN-RELATED"/>
    <property type="match status" value="1"/>
</dbReference>
<dbReference type="PANTHER" id="PTHR31736">
    <property type="match status" value="1"/>
</dbReference>
<dbReference type="SUPFAM" id="SSF51126">
    <property type="entry name" value="Pectin lyase-like"/>
    <property type="match status" value="1"/>
</dbReference>
<evidence type="ECO:0000256" key="10">
    <source>
        <dbReference type="RuleBase" id="RU361169"/>
    </source>
</evidence>
<dbReference type="AlphaFoldDB" id="A0A5M6BT45"/>
<comment type="similarity">
    <text evidence="2 10">Belongs to the glycosyl hydrolase 28 family.</text>
</comment>
<protein>
    <submittedName>
        <fullName evidence="11">Uncharacterized protein</fullName>
    </submittedName>
</protein>
<evidence type="ECO:0000256" key="3">
    <source>
        <dbReference type="ARBA" id="ARBA00022525"/>
    </source>
</evidence>
<keyword evidence="8 10" id="KW-0326">Glycosidase</keyword>
<proteinExistence type="inferred from homology"/>
<dbReference type="EMBL" id="CP144060">
    <property type="protein sequence ID" value="WWD21408.1"/>
    <property type="molecule type" value="Genomic_DNA"/>
</dbReference>
<evidence type="ECO:0000256" key="7">
    <source>
        <dbReference type="ARBA" id="ARBA00023180"/>
    </source>
</evidence>
<evidence type="ECO:0000256" key="4">
    <source>
        <dbReference type="ARBA" id="ARBA00022729"/>
    </source>
</evidence>
<dbReference type="GeneID" id="43590962"/>
<dbReference type="Gene3D" id="2.160.20.10">
    <property type="entry name" value="Single-stranded right-handed beta-helix, Pectin lyase-like"/>
    <property type="match status" value="1"/>
</dbReference>
<dbReference type="Pfam" id="PF00295">
    <property type="entry name" value="Glyco_hydro_28"/>
    <property type="match status" value="1"/>
</dbReference>
<dbReference type="InterPro" id="IPR012334">
    <property type="entry name" value="Pectin_lyas_fold"/>
</dbReference>
<reference evidence="11" key="2">
    <citation type="submission" date="2024-01" db="EMBL/GenBank/DDBJ databases">
        <title>Comparative genomics of Cryptococcus and Kwoniella reveals pathogenesis evolution and contrasting modes of karyotype evolution via chromosome fusion or intercentromeric recombination.</title>
        <authorList>
            <person name="Coelho M.A."/>
            <person name="David-Palma M."/>
            <person name="Shea T."/>
            <person name="Bowers K."/>
            <person name="McGinley-Smith S."/>
            <person name="Mohammad A.W."/>
            <person name="Gnirke A."/>
            <person name="Yurkov A.M."/>
            <person name="Nowrousian M."/>
            <person name="Sun S."/>
            <person name="Cuomo C.A."/>
            <person name="Heitman J."/>
        </authorList>
    </citation>
    <scope>NUCLEOTIDE SEQUENCE</scope>
    <source>
        <strain evidence="11">CBS 12478</strain>
    </source>
</reference>
<dbReference type="InterPro" id="IPR000743">
    <property type="entry name" value="Glyco_hydro_28"/>
</dbReference>
<sequence>MLVTLLSALLLIGQVTAQYSGHTGPITPLSSRKTLCNVLDYGGVADNSTDISAAITATYKNCVAVNTGSILYVPPGTYALKNSVQIKHGANWAFRLDGLIVAHATGDFDQNFIQFIDVSDFEFYSSNGKGAINGQGYLWRIANGIQGGPRMVRFTDSSDFSFHNVLLVDSPAFHLVVDNGLNVEIANVTIRAVGLGGSDGIDIYATNYHVHDVQVSNRDECVSVKNLSKNATIERIRCNQSGALSIGSLKSGTAVENILIQDIDVYESGAFVIKTKPSPAGSDAGYVKNVMVRRFRTWRSVYTVHIDQYWESSGLADGAGVQLSNITFSDFKGSNVDGYTRGYVVIEGSDYAPPRDIHFDKFFMFSERIYKGIGELNKCWNGYGTGECLGAGKAYTSGYESIITQTAAPTGWTAPANPTWALTTAYGTFTPIPVYTPVPTYPLDFKDYGLVAKPKTT</sequence>
<evidence type="ECO:0000256" key="8">
    <source>
        <dbReference type="ARBA" id="ARBA00023295"/>
    </source>
</evidence>
<dbReference type="InterPro" id="IPR011050">
    <property type="entry name" value="Pectin_lyase_fold/virulence"/>
</dbReference>
<dbReference type="GO" id="GO:0005576">
    <property type="term" value="C:extracellular region"/>
    <property type="evidence" value="ECO:0007669"/>
    <property type="project" value="UniProtKB-SubCell"/>
</dbReference>
<keyword evidence="12" id="KW-1185">Reference proteome</keyword>
<evidence type="ECO:0000313" key="11">
    <source>
        <dbReference type="EMBL" id="WWD21408.1"/>
    </source>
</evidence>
<keyword evidence="9" id="KW-0961">Cell wall biogenesis/degradation</keyword>
<evidence type="ECO:0000256" key="6">
    <source>
        <dbReference type="ARBA" id="ARBA00023157"/>
    </source>
</evidence>
<dbReference type="GO" id="GO:0071555">
    <property type="term" value="P:cell wall organization"/>
    <property type="evidence" value="ECO:0007669"/>
    <property type="project" value="UniProtKB-KW"/>
</dbReference>
<gene>
    <name evidence="11" type="ORF">CI109_105893</name>
</gene>
<dbReference type="GO" id="GO:0046576">
    <property type="term" value="F:rhamnogalacturonan alpha-L-rhamnopyranosyl-(1-&gt;4)-alpha-D-galactopyranosyluronide lyase activity"/>
    <property type="evidence" value="ECO:0007669"/>
    <property type="project" value="UniProtKB-ARBA"/>
</dbReference>
<evidence type="ECO:0000313" key="12">
    <source>
        <dbReference type="Proteomes" id="UP000322225"/>
    </source>
</evidence>
<evidence type="ECO:0000256" key="5">
    <source>
        <dbReference type="ARBA" id="ARBA00022801"/>
    </source>
</evidence>
<dbReference type="KEGG" id="ksn:43590962"/>
<evidence type="ECO:0000256" key="9">
    <source>
        <dbReference type="ARBA" id="ARBA00023316"/>
    </source>
</evidence>
<keyword evidence="7" id="KW-0325">Glycoprotein</keyword>
<accession>A0A5M6BT45</accession>
<dbReference type="GO" id="GO:0005975">
    <property type="term" value="P:carbohydrate metabolic process"/>
    <property type="evidence" value="ECO:0007669"/>
    <property type="project" value="InterPro"/>
</dbReference>
<keyword evidence="3" id="KW-0964">Secreted</keyword>
<evidence type="ECO:0000256" key="2">
    <source>
        <dbReference type="ARBA" id="ARBA00008834"/>
    </source>
</evidence>
<dbReference type="GO" id="GO:0004650">
    <property type="term" value="F:polygalacturonase activity"/>
    <property type="evidence" value="ECO:0007669"/>
    <property type="project" value="InterPro"/>
</dbReference>
<organism evidence="11 12">
    <name type="scientific">Kwoniella shandongensis</name>
    <dbReference type="NCBI Taxonomy" id="1734106"/>
    <lineage>
        <taxon>Eukaryota</taxon>
        <taxon>Fungi</taxon>
        <taxon>Dikarya</taxon>
        <taxon>Basidiomycota</taxon>
        <taxon>Agaricomycotina</taxon>
        <taxon>Tremellomycetes</taxon>
        <taxon>Tremellales</taxon>
        <taxon>Cryptococcaceae</taxon>
        <taxon>Kwoniella</taxon>
    </lineage>
</organism>
<comment type="subcellular location">
    <subcellularLocation>
        <location evidence="1">Secreted</location>
    </subcellularLocation>
</comment>
<dbReference type="RefSeq" id="XP_031858851.1">
    <property type="nucleotide sequence ID" value="XM_032006799.1"/>
</dbReference>
<reference evidence="11" key="1">
    <citation type="submission" date="2017-08" db="EMBL/GenBank/DDBJ databases">
        <authorList>
            <person name="Cuomo C."/>
            <person name="Billmyre B."/>
            <person name="Heitman J."/>
        </authorList>
    </citation>
    <scope>NUCLEOTIDE SEQUENCE</scope>
    <source>
        <strain evidence="11">CBS 12478</strain>
    </source>
</reference>
<name>A0A5M6BT45_9TREE</name>
<keyword evidence="5 10" id="KW-0378">Hydrolase</keyword>
<evidence type="ECO:0000256" key="1">
    <source>
        <dbReference type="ARBA" id="ARBA00004613"/>
    </source>
</evidence>
<dbReference type="Proteomes" id="UP000322225">
    <property type="component" value="Chromosome 10"/>
</dbReference>